<dbReference type="InterPro" id="IPR053235">
    <property type="entry name" value="Ser_Thr_kinase"/>
</dbReference>
<keyword evidence="3" id="KW-0418">Kinase</keyword>
<dbReference type="SMART" id="SM00220">
    <property type="entry name" value="S_TKc"/>
    <property type="match status" value="1"/>
</dbReference>
<proteinExistence type="predicted"/>
<feature type="region of interest" description="Disordered" evidence="1">
    <location>
        <begin position="562"/>
        <end position="594"/>
    </location>
</feature>
<dbReference type="SUPFAM" id="SSF56112">
    <property type="entry name" value="Protein kinase-like (PK-like)"/>
    <property type="match status" value="1"/>
</dbReference>
<dbReference type="OMA" id="DQCYFDF"/>
<dbReference type="STRING" id="1262450.S3BZI0"/>
<evidence type="ECO:0000256" key="1">
    <source>
        <dbReference type="SAM" id="MobiDB-lite"/>
    </source>
</evidence>
<dbReference type="GO" id="GO:0004674">
    <property type="term" value="F:protein serine/threonine kinase activity"/>
    <property type="evidence" value="ECO:0007669"/>
    <property type="project" value="TreeGrafter"/>
</dbReference>
<dbReference type="EMBL" id="KE148155">
    <property type="protein sequence ID" value="EPE05932.1"/>
    <property type="molecule type" value="Genomic_DNA"/>
</dbReference>
<feature type="domain" description="Protein kinase" evidence="2">
    <location>
        <begin position="184"/>
        <end position="442"/>
    </location>
</feature>
<dbReference type="AlphaFoldDB" id="S3BZI0"/>
<dbReference type="GO" id="GO:0005737">
    <property type="term" value="C:cytoplasm"/>
    <property type="evidence" value="ECO:0007669"/>
    <property type="project" value="TreeGrafter"/>
</dbReference>
<evidence type="ECO:0000313" key="3">
    <source>
        <dbReference type="EMBL" id="EPE05932.1"/>
    </source>
</evidence>
<dbReference type="Pfam" id="PF00069">
    <property type="entry name" value="Pkinase"/>
    <property type="match status" value="1"/>
</dbReference>
<dbReference type="PROSITE" id="PS50011">
    <property type="entry name" value="PROTEIN_KINASE_DOM"/>
    <property type="match status" value="1"/>
</dbReference>
<dbReference type="InterPro" id="IPR011009">
    <property type="entry name" value="Kinase-like_dom_sf"/>
</dbReference>
<feature type="compositionally biased region" description="Basic and acidic residues" evidence="1">
    <location>
        <begin position="585"/>
        <end position="594"/>
    </location>
</feature>
<evidence type="ECO:0000313" key="4">
    <source>
        <dbReference type="Proteomes" id="UP000016923"/>
    </source>
</evidence>
<dbReference type="PANTHER" id="PTHR24361">
    <property type="entry name" value="MITOGEN-ACTIVATED KINASE KINASE KINASE"/>
    <property type="match status" value="1"/>
</dbReference>
<sequence length="594" mass="66189">MISTPEPADTVCYIVAVDNNAKDVINRPENNHCRVKSIHGPALRLQLKEAPIVARFCSSPTSERDIYFPETSPCYFDCSPQSGELILHDTSSKRTTKIIANAGLGDELLRGSQQCAIVLRVDRMSSFETPRPRKYLLVVSGIKFHLFPPETPDFPSTEMLNRRMELFSQPGSDELRPRDGKVRAVRERYLGRGAQGIVYYVVTTDTGRHLACKSVDLNDPKTAGSTKRRALRQLMNMKEAYEKNPDSSFIVPWLHHQFCDKALDIFMPLYWCSLATLIEKRSFQGPTATHIAKHMLHNMSSALQCLSKHDPPILHRDIKPDNILYRDGKFFLTDFGLSKSVDDNHSTVGTLIYYAPEMTSKSHKPSLDIFCLGLTLAACLSKKMPNEINSIAFDRAKWIEFAQNVLEGEKANFGNSIIDMLQIRPEARPSAATILDETVSVLQPCTGSCTESCTQLPSRTAFHVLDGLLTGSSMQADGTRTGSTATTFSSVNPPQLSPKLNSKSATLTNANTLPSPESMTESDLYWSADRHVPITDCQRSETEASMCFSTGGSENTVNFIAHRPRKRRASSNYAPSDSTVSSHPMELRSRRRLE</sequence>
<dbReference type="HOGENOM" id="CLU_459332_0_0_1"/>
<feature type="compositionally biased region" description="Polar residues" evidence="1">
    <location>
        <begin position="570"/>
        <end position="582"/>
    </location>
</feature>
<organism evidence="3 4">
    <name type="scientific">Ophiostoma piceae (strain UAMH 11346)</name>
    <name type="common">Sap stain fungus</name>
    <dbReference type="NCBI Taxonomy" id="1262450"/>
    <lineage>
        <taxon>Eukaryota</taxon>
        <taxon>Fungi</taxon>
        <taxon>Dikarya</taxon>
        <taxon>Ascomycota</taxon>
        <taxon>Pezizomycotina</taxon>
        <taxon>Sordariomycetes</taxon>
        <taxon>Sordariomycetidae</taxon>
        <taxon>Ophiostomatales</taxon>
        <taxon>Ophiostomataceae</taxon>
        <taxon>Ophiostoma</taxon>
    </lineage>
</organism>
<name>S3BZI0_OPHP1</name>
<dbReference type="Proteomes" id="UP000016923">
    <property type="component" value="Unassembled WGS sequence"/>
</dbReference>
<dbReference type="InterPro" id="IPR000719">
    <property type="entry name" value="Prot_kinase_dom"/>
</dbReference>
<dbReference type="PROSITE" id="PS00108">
    <property type="entry name" value="PROTEIN_KINASE_ST"/>
    <property type="match status" value="1"/>
</dbReference>
<reference evidence="3 4" key="1">
    <citation type="journal article" date="2013" name="BMC Genomics">
        <title>The genome and transcriptome of the pine saprophyte Ophiostoma piceae, and a comparison with the bark beetle-associated pine pathogen Grosmannia clavigera.</title>
        <authorList>
            <person name="Haridas S."/>
            <person name="Wang Y."/>
            <person name="Lim L."/>
            <person name="Massoumi Alamouti S."/>
            <person name="Jackman S."/>
            <person name="Docking R."/>
            <person name="Robertson G."/>
            <person name="Birol I."/>
            <person name="Bohlmann J."/>
            <person name="Breuil C."/>
        </authorList>
    </citation>
    <scope>NUCLEOTIDE SEQUENCE [LARGE SCALE GENOMIC DNA]</scope>
    <source>
        <strain evidence="3 4">UAMH 11346</strain>
    </source>
</reference>
<dbReference type="OrthoDB" id="4062651at2759"/>
<dbReference type="eggNOG" id="KOG0615">
    <property type="taxonomic scope" value="Eukaryota"/>
</dbReference>
<dbReference type="InterPro" id="IPR008271">
    <property type="entry name" value="Ser/Thr_kinase_AS"/>
</dbReference>
<evidence type="ECO:0000259" key="2">
    <source>
        <dbReference type="PROSITE" id="PS50011"/>
    </source>
</evidence>
<dbReference type="GO" id="GO:0005524">
    <property type="term" value="F:ATP binding"/>
    <property type="evidence" value="ECO:0007669"/>
    <property type="project" value="InterPro"/>
</dbReference>
<dbReference type="VEuPathDB" id="FungiDB:F503_08463"/>
<protein>
    <submittedName>
        <fullName evidence="3">Map kinase kinase kinase</fullName>
    </submittedName>
</protein>
<feature type="region of interest" description="Disordered" evidence="1">
    <location>
        <begin position="475"/>
        <end position="520"/>
    </location>
</feature>
<gene>
    <name evidence="3" type="ORF">F503_08463</name>
</gene>
<dbReference type="Gene3D" id="1.10.510.10">
    <property type="entry name" value="Transferase(Phosphotransferase) domain 1"/>
    <property type="match status" value="1"/>
</dbReference>
<accession>S3BZI0</accession>
<keyword evidence="3" id="KW-0808">Transferase</keyword>
<keyword evidence="4" id="KW-1185">Reference proteome</keyword>